<dbReference type="Proteomes" id="UP000291084">
    <property type="component" value="Chromosome 3"/>
</dbReference>
<dbReference type="AlphaFoldDB" id="A0A0S3RNL6"/>
<sequence length="103" mass="11636">MSLLKSLGRLRTKLSSSTPLVSCHLYCSYRLIRTRRPSGSNRFPPNSGEVEKEVMAHKQWRKITRGVQVCGAVTERELQRGNKVIGESTNLKTEKFELACDGK</sequence>
<protein>
    <submittedName>
        <fullName evidence="1">Uncharacterized protein</fullName>
    </submittedName>
</protein>
<organism evidence="1 2">
    <name type="scientific">Vigna angularis var. angularis</name>
    <dbReference type="NCBI Taxonomy" id="157739"/>
    <lineage>
        <taxon>Eukaryota</taxon>
        <taxon>Viridiplantae</taxon>
        <taxon>Streptophyta</taxon>
        <taxon>Embryophyta</taxon>
        <taxon>Tracheophyta</taxon>
        <taxon>Spermatophyta</taxon>
        <taxon>Magnoliopsida</taxon>
        <taxon>eudicotyledons</taxon>
        <taxon>Gunneridae</taxon>
        <taxon>Pentapetalae</taxon>
        <taxon>rosids</taxon>
        <taxon>fabids</taxon>
        <taxon>Fabales</taxon>
        <taxon>Fabaceae</taxon>
        <taxon>Papilionoideae</taxon>
        <taxon>50 kb inversion clade</taxon>
        <taxon>NPAAA clade</taxon>
        <taxon>indigoferoid/millettioid clade</taxon>
        <taxon>Phaseoleae</taxon>
        <taxon>Vigna</taxon>
    </lineage>
</organism>
<proteinExistence type="predicted"/>
<gene>
    <name evidence="1" type="primary">Vigan.03G216600</name>
    <name evidence="1" type="ORF">VIGAN_03216600</name>
</gene>
<reference evidence="1 2" key="1">
    <citation type="journal article" date="2015" name="Sci. Rep.">
        <title>The power of single molecule real-time sequencing technology in the de novo assembly of a eukaryotic genome.</title>
        <authorList>
            <person name="Sakai H."/>
            <person name="Naito K."/>
            <person name="Ogiso-Tanaka E."/>
            <person name="Takahashi Y."/>
            <person name="Iseki K."/>
            <person name="Muto C."/>
            <person name="Satou K."/>
            <person name="Teruya K."/>
            <person name="Shiroma A."/>
            <person name="Shimoji M."/>
            <person name="Hirano T."/>
            <person name="Itoh T."/>
            <person name="Kaga A."/>
            <person name="Tomooka N."/>
        </authorList>
    </citation>
    <scope>NUCLEOTIDE SEQUENCE [LARGE SCALE GENOMIC DNA]</scope>
    <source>
        <strain evidence="2">cv. Shumari</strain>
    </source>
</reference>
<evidence type="ECO:0000313" key="2">
    <source>
        <dbReference type="Proteomes" id="UP000291084"/>
    </source>
</evidence>
<keyword evidence="2" id="KW-1185">Reference proteome</keyword>
<name>A0A0S3RNL6_PHAAN</name>
<evidence type="ECO:0000313" key="1">
    <source>
        <dbReference type="EMBL" id="BAT82192.1"/>
    </source>
</evidence>
<accession>A0A0S3RNL6</accession>
<dbReference type="EMBL" id="AP015036">
    <property type="protein sequence ID" value="BAT82192.1"/>
    <property type="molecule type" value="Genomic_DNA"/>
</dbReference>